<dbReference type="EMBL" id="MT142112">
    <property type="protein sequence ID" value="QJA74657.1"/>
    <property type="molecule type" value="Genomic_DNA"/>
</dbReference>
<sequence>MIVSSKESKDYLLKLIIGKSGDDLILRLFSNDIEPDINSNRNQFIEVINYQSTVLSDFFWKLKKNYLQIDNLFYLDNAGSIFGYYITTENLWLWAERFSDGVYNSKSNKDKLKIKINMFIV</sequence>
<evidence type="ECO:0000313" key="1">
    <source>
        <dbReference type="EMBL" id="QJA74657.1"/>
    </source>
</evidence>
<proteinExistence type="predicted"/>
<protein>
    <submittedName>
        <fullName evidence="1">Uncharacterized protein</fullName>
    </submittedName>
</protein>
<reference evidence="1" key="1">
    <citation type="submission" date="2020-03" db="EMBL/GenBank/DDBJ databases">
        <title>The deep terrestrial virosphere.</title>
        <authorList>
            <person name="Holmfeldt K."/>
            <person name="Nilsson E."/>
            <person name="Simone D."/>
            <person name="Lopez-Fernandez M."/>
            <person name="Wu X."/>
            <person name="de Brujin I."/>
            <person name="Lundin D."/>
            <person name="Andersson A."/>
            <person name="Bertilsson S."/>
            <person name="Dopson M."/>
        </authorList>
    </citation>
    <scope>NUCLEOTIDE SEQUENCE</scope>
    <source>
        <strain evidence="1">MM415A01955</strain>
    </source>
</reference>
<dbReference type="AlphaFoldDB" id="A0A6M3K168"/>
<accession>A0A6M3K168</accession>
<gene>
    <name evidence="1" type="ORF">MM415A01955_0008</name>
</gene>
<organism evidence="1">
    <name type="scientific">viral metagenome</name>
    <dbReference type="NCBI Taxonomy" id="1070528"/>
    <lineage>
        <taxon>unclassified sequences</taxon>
        <taxon>metagenomes</taxon>
        <taxon>organismal metagenomes</taxon>
    </lineage>
</organism>
<name>A0A6M3K168_9ZZZZ</name>